<dbReference type="RefSeq" id="WP_050351393.1">
    <property type="nucleotide sequence ID" value="NZ_CP073011.1"/>
</dbReference>
<evidence type="ECO:0008006" key="4">
    <source>
        <dbReference type="Google" id="ProtNLM"/>
    </source>
</evidence>
<dbReference type="GeneID" id="66871879"/>
<organism evidence="2 3">
    <name type="scientific">Virgibacillus pantothenticus</name>
    <dbReference type="NCBI Taxonomy" id="1473"/>
    <lineage>
        <taxon>Bacteria</taxon>
        <taxon>Bacillati</taxon>
        <taxon>Bacillota</taxon>
        <taxon>Bacilli</taxon>
        <taxon>Bacillales</taxon>
        <taxon>Bacillaceae</taxon>
        <taxon>Virgibacillus</taxon>
    </lineage>
</organism>
<sequence length="709" mass="83057">MKKVWIAFLTVGLVLINLAIFLTYQNKEMYTYLYGNTEKDYYNIIVNDWSKSVPPKEVLTELDKFTKDNQLNTYKKVIYGEDTNKDNLKIYASIHNSESFYKDFHTNRIPLNKKIDVFNPNFFIYLYPFEEANEENIRGYYTFQINTPNDIKLIENKLTDLGIKFGEIKETNFFVMMASDHSFISLLIILGVYILLFLLVTLYEIFMRYNEIAVYKLHGYRSANIVQTLIREKLRQFFLVTAILGIIGIIFIYFYNHFKGLQGFLFYWLMVYSIFSVMLILIYLCSLFVIREVNIPAMIKHKRPLKRITVLNMASKVFYAIIITTLLLNLLGTYDQLKQKLTVLDEWDVLENYSITEYQYDLSDDSNERQKTEKELGEKSKELFSSLNHKSLLVAPSQGYDKLLDDRKAQPALNRLDPYEGNNIVVNETYVKKFIKPINKPIPTTNDTTLQLYVPKKYKDSEDKLRKTYLDWFRSQKYMDALVAGELTETEYNQKKLDIEITYIANDKKYFLFNYRDSYQVDYANDPIFAMITADTFGPSAYLSYLTGGRLFVRTDNPSKPYTELLPTIEKSKLENSILATPNVYTEVAYEISSVKSAFILNLIMLIAILIVSIIILAFITVNYLERNKLFIAVKTIHGYTTWDKHKNFFLFNFLSWLVILSTFALLSEKVSMLFFVIITTFICIEIALITMLIRIYENKNTVLIVKGE</sequence>
<dbReference type="AlphaFoldDB" id="A0A0L0QK54"/>
<protein>
    <recommendedName>
        <fullName evidence="4">Bacteriocin-associated integral membrane protein</fullName>
    </recommendedName>
</protein>
<dbReference type="OrthoDB" id="2076832at2"/>
<feature type="transmembrane region" description="Helical" evidence="1">
    <location>
        <begin position="673"/>
        <end position="697"/>
    </location>
</feature>
<name>A0A0L0QK54_VIRPA</name>
<feature type="transmembrane region" description="Helical" evidence="1">
    <location>
        <begin position="599"/>
        <end position="625"/>
    </location>
</feature>
<gene>
    <name evidence="2" type="ORF">AFK71_09945</name>
</gene>
<comment type="caution">
    <text evidence="2">The sequence shown here is derived from an EMBL/GenBank/DDBJ whole genome shotgun (WGS) entry which is preliminary data.</text>
</comment>
<keyword evidence="1" id="KW-0472">Membrane</keyword>
<feature type="transmembrane region" description="Helical" evidence="1">
    <location>
        <begin position="310"/>
        <end position="331"/>
    </location>
</feature>
<keyword evidence="3" id="KW-1185">Reference proteome</keyword>
<dbReference type="EMBL" id="LGTO01000007">
    <property type="protein sequence ID" value="KNE18899.1"/>
    <property type="molecule type" value="Genomic_DNA"/>
</dbReference>
<keyword evidence="1" id="KW-0812">Transmembrane</keyword>
<evidence type="ECO:0000313" key="3">
    <source>
        <dbReference type="Proteomes" id="UP000036780"/>
    </source>
</evidence>
<feature type="transmembrane region" description="Helical" evidence="1">
    <location>
        <begin position="267"/>
        <end position="290"/>
    </location>
</feature>
<feature type="transmembrane region" description="Helical" evidence="1">
    <location>
        <begin position="649"/>
        <end position="667"/>
    </location>
</feature>
<feature type="transmembrane region" description="Helical" evidence="1">
    <location>
        <begin position="237"/>
        <end position="255"/>
    </location>
</feature>
<dbReference type="PATRIC" id="fig|1473.5.peg.484"/>
<accession>A0A0L0QK54</accession>
<feature type="transmembrane region" description="Helical" evidence="1">
    <location>
        <begin position="183"/>
        <end position="206"/>
    </location>
</feature>
<dbReference type="InterPro" id="IPR006541">
    <property type="entry name" value="Bacteriocin_ass"/>
</dbReference>
<proteinExistence type="predicted"/>
<evidence type="ECO:0000256" key="1">
    <source>
        <dbReference type="SAM" id="Phobius"/>
    </source>
</evidence>
<keyword evidence="1" id="KW-1133">Transmembrane helix</keyword>
<dbReference type="Proteomes" id="UP000036780">
    <property type="component" value="Unassembled WGS sequence"/>
</dbReference>
<evidence type="ECO:0000313" key="2">
    <source>
        <dbReference type="EMBL" id="KNE18899.1"/>
    </source>
</evidence>
<dbReference type="Pfam" id="PF07242">
    <property type="entry name" value="DUF1430"/>
    <property type="match status" value="1"/>
</dbReference>
<reference evidence="3" key="1">
    <citation type="submission" date="2015-07" db="EMBL/GenBank/DDBJ databases">
        <title>Fjat-10053 dsm26.</title>
        <authorList>
            <person name="Liu B."/>
            <person name="Wang J."/>
            <person name="Zhu Y."/>
            <person name="Liu G."/>
            <person name="Chen Q."/>
            <person name="Chen Z."/>
            <person name="Lan J."/>
            <person name="Che J."/>
            <person name="Ge C."/>
            <person name="Shi H."/>
            <person name="Pan Z."/>
            <person name="Liu X."/>
        </authorList>
    </citation>
    <scope>NUCLEOTIDE SEQUENCE [LARGE SCALE GENOMIC DNA]</scope>
    <source>
        <strain evidence="3">DSM 26</strain>
    </source>
</reference>